<dbReference type="InParanoid" id="A0A1W0VZ64"/>
<dbReference type="AlphaFoldDB" id="A0A1W0VZ64"/>
<reference evidence="2 3" key="1">
    <citation type="journal article" date="2009" name="Nature">
        <title>The Sorghum bicolor genome and the diversification of grasses.</title>
        <authorList>
            <person name="Paterson A.H."/>
            <person name="Bowers J.E."/>
            <person name="Bruggmann R."/>
            <person name="Dubchak I."/>
            <person name="Grimwood J."/>
            <person name="Gundlach H."/>
            <person name="Haberer G."/>
            <person name="Hellsten U."/>
            <person name="Mitros T."/>
            <person name="Poliakov A."/>
            <person name="Schmutz J."/>
            <person name="Spannagl M."/>
            <person name="Tang H."/>
            <person name="Wang X."/>
            <person name="Wicker T."/>
            <person name="Bharti A.K."/>
            <person name="Chapman J."/>
            <person name="Feltus F.A."/>
            <person name="Gowik U."/>
            <person name="Grigoriev I.V."/>
            <person name="Lyons E."/>
            <person name="Maher C.A."/>
            <person name="Martis M."/>
            <person name="Narechania A."/>
            <person name="Otillar R.P."/>
            <person name="Penning B.W."/>
            <person name="Salamov A.A."/>
            <person name="Wang Y."/>
            <person name="Zhang L."/>
            <person name="Carpita N.C."/>
            <person name="Freeling M."/>
            <person name="Gingle A.R."/>
            <person name="Hash C.T."/>
            <person name="Keller B."/>
            <person name="Klein P."/>
            <person name="Kresovich S."/>
            <person name="McCann M.C."/>
            <person name="Ming R."/>
            <person name="Peterson D.G."/>
            <person name="Mehboob-ur-Rahman"/>
            <person name="Ware D."/>
            <person name="Westhoff P."/>
            <person name="Mayer K.F."/>
            <person name="Messing J."/>
            <person name="Rokhsar D.S."/>
        </authorList>
    </citation>
    <scope>NUCLEOTIDE SEQUENCE [LARGE SCALE GENOMIC DNA]</scope>
    <source>
        <strain evidence="3">cv. BTx623</strain>
    </source>
</reference>
<feature type="compositionally biased region" description="Basic and acidic residues" evidence="1">
    <location>
        <begin position="54"/>
        <end position="64"/>
    </location>
</feature>
<sequence length="210" mass="23315">MPRQRRFPLGPRAPSTATSMAASHLYTTATCQRPNRARCMDRGERLRRSPLVVDRQRASGLDRRLRPREHHPAPTPESASHRPKTRATGGSLSGPAGGKRQSRPPGHPARRRPGGDATRWVWKPANEPTNRMTEESAPIGCMWPLVRVVGRRLAVARGPGADRADRTVGFDGNVAPFRRLVRWMSLFSALSLCMHVGELIDWVGGQQRLS</sequence>
<feature type="compositionally biased region" description="Basic and acidic residues" evidence="1">
    <location>
        <begin position="38"/>
        <end position="47"/>
    </location>
</feature>
<dbReference type="EMBL" id="CM000762">
    <property type="protein sequence ID" value="OQU87428.1"/>
    <property type="molecule type" value="Genomic_DNA"/>
</dbReference>
<evidence type="ECO:0000256" key="1">
    <source>
        <dbReference type="SAM" id="MobiDB-lite"/>
    </source>
</evidence>
<feature type="region of interest" description="Disordered" evidence="1">
    <location>
        <begin position="1"/>
        <end position="122"/>
    </location>
</feature>
<keyword evidence="3" id="KW-1185">Reference proteome</keyword>
<organism evidence="2 3">
    <name type="scientific">Sorghum bicolor</name>
    <name type="common">Sorghum</name>
    <name type="synonym">Sorghum vulgare</name>
    <dbReference type="NCBI Taxonomy" id="4558"/>
    <lineage>
        <taxon>Eukaryota</taxon>
        <taxon>Viridiplantae</taxon>
        <taxon>Streptophyta</taxon>
        <taxon>Embryophyta</taxon>
        <taxon>Tracheophyta</taxon>
        <taxon>Spermatophyta</taxon>
        <taxon>Magnoliopsida</taxon>
        <taxon>Liliopsida</taxon>
        <taxon>Poales</taxon>
        <taxon>Poaceae</taxon>
        <taxon>PACMAD clade</taxon>
        <taxon>Panicoideae</taxon>
        <taxon>Andropogonodae</taxon>
        <taxon>Andropogoneae</taxon>
        <taxon>Sorghinae</taxon>
        <taxon>Sorghum</taxon>
    </lineage>
</organism>
<gene>
    <name evidence="2" type="ORF">SORBI_3003G277850</name>
</gene>
<proteinExistence type="predicted"/>
<dbReference type="Gramene" id="OQU87428">
    <property type="protein sequence ID" value="OQU87428"/>
    <property type="gene ID" value="SORBI_3003G277850"/>
</dbReference>
<protein>
    <submittedName>
        <fullName evidence="2">Uncharacterized protein</fullName>
    </submittedName>
</protein>
<dbReference type="Proteomes" id="UP000000768">
    <property type="component" value="Chromosome 3"/>
</dbReference>
<name>A0A1W0VZ64_SORBI</name>
<evidence type="ECO:0000313" key="3">
    <source>
        <dbReference type="Proteomes" id="UP000000768"/>
    </source>
</evidence>
<reference evidence="3" key="2">
    <citation type="journal article" date="2018" name="Plant J.">
        <title>The Sorghum bicolor reference genome: improved assembly, gene annotations, a transcriptome atlas, and signatures of genome organization.</title>
        <authorList>
            <person name="McCormick R.F."/>
            <person name="Truong S.K."/>
            <person name="Sreedasyam A."/>
            <person name="Jenkins J."/>
            <person name="Shu S."/>
            <person name="Sims D."/>
            <person name="Kennedy M."/>
            <person name="Amirebrahimi M."/>
            <person name="Weers B.D."/>
            <person name="McKinley B."/>
            <person name="Mattison A."/>
            <person name="Morishige D.T."/>
            <person name="Grimwood J."/>
            <person name="Schmutz J."/>
            <person name="Mullet J.E."/>
        </authorList>
    </citation>
    <scope>NUCLEOTIDE SEQUENCE [LARGE SCALE GENOMIC DNA]</scope>
    <source>
        <strain evidence="3">cv. BTx623</strain>
    </source>
</reference>
<accession>A0A1W0VZ64</accession>
<feature type="compositionally biased region" description="Polar residues" evidence="1">
    <location>
        <begin position="15"/>
        <end position="33"/>
    </location>
</feature>
<evidence type="ECO:0000313" key="2">
    <source>
        <dbReference type="EMBL" id="OQU87428.1"/>
    </source>
</evidence>